<dbReference type="HOGENOM" id="CLU_1001089_0_0_1"/>
<evidence type="ECO:0000313" key="1">
    <source>
        <dbReference type="EMBL" id="KEQ81972.1"/>
    </source>
</evidence>
<protein>
    <submittedName>
        <fullName evidence="1">Uncharacterized protein</fullName>
    </submittedName>
</protein>
<proteinExistence type="predicted"/>
<keyword evidence="2" id="KW-1185">Reference proteome</keyword>
<dbReference type="GeneID" id="40746304"/>
<gene>
    <name evidence="1" type="ORF">M438DRAFT_337500</name>
</gene>
<name>A0A074XIW5_AURPU</name>
<dbReference type="EMBL" id="KL584989">
    <property type="protein sequence ID" value="KEQ81972.1"/>
    <property type="molecule type" value="Genomic_DNA"/>
</dbReference>
<dbReference type="Proteomes" id="UP000030706">
    <property type="component" value="Unassembled WGS sequence"/>
</dbReference>
<dbReference type="RefSeq" id="XP_029758159.1">
    <property type="nucleotide sequence ID" value="XM_029903998.1"/>
</dbReference>
<dbReference type="AlphaFoldDB" id="A0A074XIW5"/>
<reference evidence="1 2" key="1">
    <citation type="journal article" date="2014" name="BMC Genomics">
        <title>Genome sequencing of four Aureobasidium pullulans varieties: biotechnological potential, stress tolerance, and description of new species.</title>
        <authorList>
            <person name="Gostin Ar C."/>
            <person name="Ohm R.A."/>
            <person name="Kogej T."/>
            <person name="Sonjak S."/>
            <person name="Turk M."/>
            <person name="Zajc J."/>
            <person name="Zalar P."/>
            <person name="Grube M."/>
            <person name="Sun H."/>
            <person name="Han J."/>
            <person name="Sharma A."/>
            <person name="Chiniquy J."/>
            <person name="Ngan C.Y."/>
            <person name="Lipzen A."/>
            <person name="Barry K."/>
            <person name="Grigoriev I.V."/>
            <person name="Gunde-Cimerman N."/>
        </authorList>
    </citation>
    <scope>NUCLEOTIDE SEQUENCE [LARGE SCALE GENOMIC DNA]</scope>
    <source>
        <strain evidence="1 2">EXF-150</strain>
    </source>
</reference>
<sequence length="278" mass="32127">MNNDAETETQSTEFQGPELRDLLLESYSEERTLAHPRQEAHRRNHYESSARRIPLPFGVSFCPAGFASPQDQQNAIDAAKKAKKDHDDAQKTGYAPWTPTIWYSSGLRHPTIEDPSQAVYEQPPMDPKIFKFKLKHESMMALCARSSDVPRYGHPYQTVHPDQPESRCPGHIAWRNRVIQVWKESRSSDIRQCTNADTFHSDGTKPCKWDWGRIFHEYALAHDRSKMENDDLDSILEWFRQQHVGEPRFQGLELGLQFPITDAHANRYWVPVQSSEAP</sequence>
<accession>A0A074XIW5</accession>
<evidence type="ECO:0000313" key="2">
    <source>
        <dbReference type="Proteomes" id="UP000030706"/>
    </source>
</evidence>
<organism evidence="1 2">
    <name type="scientific">Aureobasidium pullulans EXF-150</name>
    <dbReference type="NCBI Taxonomy" id="1043002"/>
    <lineage>
        <taxon>Eukaryota</taxon>
        <taxon>Fungi</taxon>
        <taxon>Dikarya</taxon>
        <taxon>Ascomycota</taxon>
        <taxon>Pezizomycotina</taxon>
        <taxon>Dothideomycetes</taxon>
        <taxon>Dothideomycetidae</taxon>
        <taxon>Dothideales</taxon>
        <taxon>Saccotheciaceae</taxon>
        <taxon>Aureobasidium</taxon>
    </lineage>
</organism>